<dbReference type="Pfam" id="PF15874">
    <property type="entry name" value="Il2rg"/>
    <property type="match status" value="1"/>
</dbReference>
<evidence type="ECO:0000313" key="2">
    <source>
        <dbReference type="EMBL" id="CAF0754516.1"/>
    </source>
</evidence>
<dbReference type="Proteomes" id="UP000663829">
    <property type="component" value="Unassembled WGS sequence"/>
</dbReference>
<comment type="caution">
    <text evidence="2">The sequence shown here is derived from an EMBL/GenBank/DDBJ whole genome shotgun (WGS) entry which is preliminary data.</text>
</comment>
<dbReference type="EMBL" id="CAJOBC010000089">
    <property type="protein sequence ID" value="CAF3534695.1"/>
    <property type="molecule type" value="Genomic_DNA"/>
</dbReference>
<sequence length="214" mass="24373">MSTNPTISTKRHHYQQQLSTTQSLTSSFNERDILNTTQNENSIQNLTGTLVTLIFHVPLTSQDNQQLLLNSYASCRRLLNWVKEKVVVAPDDKSHNMILEMIDFMDNDGKLKELNTHSEEYATHYLVPRSTYYVLKIEVDNASGEKRYTAIFNFDQLDQKLCTVLTNSLNTLNSGKSFVPSKKRPPRLNTSAQSTTNATNQTRTKRGPTKKQTS</sequence>
<reference evidence="2" key="1">
    <citation type="submission" date="2021-02" db="EMBL/GenBank/DDBJ databases">
        <authorList>
            <person name="Nowell W R."/>
        </authorList>
    </citation>
    <scope>NUCLEOTIDE SEQUENCE</scope>
</reference>
<name>A0A813PG52_9BILA</name>
<feature type="compositionally biased region" description="Basic residues" evidence="1">
    <location>
        <begin position="203"/>
        <end position="214"/>
    </location>
</feature>
<gene>
    <name evidence="2" type="ORF">GPM918_LOCUS1035</name>
    <name evidence="3" type="ORF">SRO942_LOCUS1035</name>
</gene>
<dbReference type="Proteomes" id="UP000681722">
    <property type="component" value="Unassembled WGS sequence"/>
</dbReference>
<organism evidence="2 4">
    <name type="scientific">Didymodactylos carnosus</name>
    <dbReference type="NCBI Taxonomy" id="1234261"/>
    <lineage>
        <taxon>Eukaryota</taxon>
        <taxon>Metazoa</taxon>
        <taxon>Spiralia</taxon>
        <taxon>Gnathifera</taxon>
        <taxon>Rotifera</taxon>
        <taxon>Eurotatoria</taxon>
        <taxon>Bdelloidea</taxon>
        <taxon>Philodinida</taxon>
        <taxon>Philodinidae</taxon>
        <taxon>Didymodactylos</taxon>
    </lineage>
</organism>
<proteinExistence type="predicted"/>
<protein>
    <submittedName>
        <fullName evidence="2">Uncharacterized protein</fullName>
    </submittedName>
</protein>
<dbReference type="PANTHER" id="PTHR33887">
    <property type="entry name" value="PB1 DOMAIN-CONTAINING PROTEIN"/>
    <property type="match status" value="1"/>
</dbReference>
<dbReference type="OrthoDB" id="2109241at2759"/>
<accession>A0A813PG52</accession>
<evidence type="ECO:0000313" key="3">
    <source>
        <dbReference type="EMBL" id="CAF3534695.1"/>
    </source>
</evidence>
<evidence type="ECO:0000256" key="1">
    <source>
        <dbReference type="SAM" id="MobiDB-lite"/>
    </source>
</evidence>
<dbReference type="InterPro" id="IPR039471">
    <property type="entry name" value="CXorf65-like"/>
</dbReference>
<feature type="region of interest" description="Disordered" evidence="1">
    <location>
        <begin position="1"/>
        <end position="21"/>
    </location>
</feature>
<evidence type="ECO:0000313" key="4">
    <source>
        <dbReference type="Proteomes" id="UP000663829"/>
    </source>
</evidence>
<keyword evidence="4" id="KW-1185">Reference proteome</keyword>
<feature type="region of interest" description="Disordered" evidence="1">
    <location>
        <begin position="174"/>
        <end position="214"/>
    </location>
</feature>
<dbReference type="AlphaFoldDB" id="A0A813PG52"/>
<feature type="compositionally biased region" description="Low complexity" evidence="1">
    <location>
        <begin position="189"/>
        <end position="202"/>
    </location>
</feature>
<dbReference type="PANTHER" id="PTHR33887:SF5">
    <property type="entry name" value="PB1 DOMAIN-CONTAINING PROTEIN"/>
    <property type="match status" value="1"/>
</dbReference>
<dbReference type="EMBL" id="CAJNOQ010000089">
    <property type="protein sequence ID" value="CAF0754516.1"/>
    <property type="molecule type" value="Genomic_DNA"/>
</dbReference>